<accession>A0ABR1UJJ5</accession>
<dbReference type="Gene3D" id="3.60.15.10">
    <property type="entry name" value="Ribonuclease Z/Hydroxyacylglutathione hydrolase-like"/>
    <property type="match status" value="1"/>
</dbReference>
<dbReference type="EMBL" id="JAQQWM010000006">
    <property type="protein sequence ID" value="KAK8059081.1"/>
    <property type="molecule type" value="Genomic_DNA"/>
</dbReference>
<dbReference type="PANTHER" id="PTHR36142:SF2">
    <property type="entry name" value="METALLO-HYDROLASE_OXIDOREDUCTASE SUPERFAMILY PROTEIN"/>
    <property type="match status" value="1"/>
</dbReference>
<dbReference type="InterPro" id="IPR036866">
    <property type="entry name" value="RibonucZ/Hydroxyglut_hydro"/>
</dbReference>
<sequence length="339" mass="37815">MASNNRPALLRAYMTRNSRQSELHPILTSLNGDNSWLMSFPVPPGVEDPTMATSRKAYYHIVFDPWFESSGASVTVASWLIWVALAVPSTTIHNGEDIEQIAREIERSVGTAGNDEEEPRGEGEDNEHERMVDCIIISSRVTDHLHEASLRKFDRRIPVVAVPDAAAVLQGWDYFETVVAMKDMGGDDDGTDWQDLHPNGPLPGWLTPFRLRESVQNYAIVIVWSHGDLLASEDSGPSRHEALWISPHGMHLDSPPFQAFLRDTTKTVDVLAMLHPLKDSFAFGWQTVLGVTGGLADMPRTLKWGLEKEEWTAQEKGEAVVERRPNLVEVNSGESLVLE</sequence>
<dbReference type="Proteomes" id="UP001446871">
    <property type="component" value="Unassembled WGS sequence"/>
</dbReference>
<proteinExistence type="predicted"/>
<dbReference type="PANTHER" id="PTHR36142">
    <property type="entry name" value="METALLO-HYDROLASE/OXIDOREDUCTASE SUPERFAMILY PROTEIN"/>
    <property type="match status" value="1"/>
</dbReference>
<evidence type="ECO:0000256" key="1">
    <source>
        <dbReference type="SAM" id="MobiDB-lite"/>
    </source>
</evidence>
<gene>
    <name evidence="2" type="ORF">PG996_009011</name>
</gene>
<feature type="region of interest" description="Disordered" evidence="1">
    <location>
        <begin position="107"/>
        <end position="128"/>
    </location>
</feature>
<evidence type="ECO:0000313" key="3">
    <source>
        <dbReference type="Proteomes" id="UP001446871"/>
    </source>
</evidence>
<organism evidence="2 3">
    <name type="scientific">Apiospora saccharicola</name>
    <dbReference type="NCBI Taxonomy" id="335842"/>
    <lineage>
        <taxon>Eukaryota</taxon>
        <taxon>Fungi</taxon>
        <taxon>Dikarya</taxon>
        <taxon>Ascomycota</taxon>
        <taxon>Pezizomycotina</taxon>
        <taxon>Sordariomycetes</taxon>
        <taxon>Xylariomycetidae</taxon>
        <taxon>Amphisphaeriales</taxon>
        <taxon>Apiosporaceae</taxon>
        <taxon>Apiospora</taxon>
    </lineage>
</organism>
<name>A0ABR1UJJ5_9PEZI</name>
<keyword evidence="3" id="KW-1185">Reference proteome</keyword>
<evidence type="ECO:0000313" key="2">
    <source>
        <dbReference type="EMBL" id="KAK8059081.1"/>
    </source>
</evidence>
<protein>
    <submittedName>
        <fullName evidence="2">Uncharacterized protein</fullName>
    </submittedName>
</protein>
<reference evidence="2 3" key="1">
    <citation type="submission" date="2023-01" db="EMBL/GenBank/DDBJ databases">
        <title>Analysis of 21 Apiospora genomes using comparative genomics revels a genus with tremendous synthesis potential of carbohydrate active enzymes and secondary metabolites.</title>
        <authorList>
            <person name="Sorensen T."/>
        </authorList>
    </citation>
    <scope>NUCLEOTIDE SEQUENCE [LARGE SCALE GENOMIC DNA]</scope>
    <source>
        <strain evidence="2 3">CBS 83171</strain>
    </source>
</reference>
<comment type="caution">
    <text evidence="2">The sequence shown here is derived from an EMBL/GenBank/DDBJ whole genome shotgun (WGS) entry which is preliminary data.</text>
</comment>